<dbReference type="EMBL" id="CZDF01000171">
    <property type="protein sequence ID" value="CUR34126.1"/>
    <property type="molecule type" value="Genomic_DNA"/>
</dbReference>
<keyword evidence="1" id="KW-0812">Transmembrane</keyword>
<dbReference type="Proteomes" id="UP000184315">
    <property type="component" value="Unassembled WGS sequence"/>
</dbReference>
<keyword evidence="3" id="KW-1185">Reference proteome</keyword>
<evidence type="ECO:0000256" key="1">
    <source>
        <dbReference type="SAM" id="Phobius"/>
    </source>
</evidence>
<sequence>MEVGVVVVEVDLLLLFACAGAATKETATPVANKAELIMVDSVVFIAVSSLVFWCLVTWGKTWSLNLAVLNALVLRCY</sequence>
<name>A0A1J1LPG0_9CYAN</name>
<protein>
    <submittedName>
        <fullName evidence="2">Uncharacterized protein</fullName>
    </submittedName>
</protein>
<feature type="transmembrane region" description="Helical" evidence="1">
    <location>
        <begin position="37"/>
        <end position="56"/>
    </location>
</feature>
<evidence type="ECO:0000313" key="3">
    <source>
        <dbReference type="Proteomes" id="UP000184315"/>
    </source>
</evidence>
<keyword evidence="1" id="KW-0472">Membrane</keyword>
<dbReference type="AlphaFoldDB" id="A0A1J1LPG0"/>
<keyword evidence="1" id="KW-1133">Transmembrane helix</keyword>
<evidence type="ECO:0000313" key="2">
    <source>
        <dbReference type="EMBL" id="CUR34126.1"/>
    </source>
</evidence>
<organism evidence="2 3">
    <name type="scientific">Planktothrix tepida PCC 9214</name>
    <dbReference type="NCBI Taxonomy" id="671072"/>
    <lineage>
        <taxon>Bacteria</taxon>
        <taxon>Bacillati</taxon>
        <taxon>Cyanobacteriota</taxon>
        <taxon>Cyanophyceae</taxon>
        <taxon>Oscillatoriophycideae</taxon>
        <taxon>Oscillatoriales</taxon>
        <taxon>Microcoleaceae</taxon>
        <taxon>Planktothrix</taxon>
    </lineage>
</organism>
<accession>A0A1J1LPG0</accession>
<proteinExistence type="predicted"/>
<gene>
    <name evidence="2" type="ORF">PL9214640133</name>
</gene>
<reference evidence="3" key="1">
    <citation type="submission" date="2015-10" db="EMBL/GenBank/DDBJ databases">
        <authorList>
            <person name="Regsiter A."/>
            <person name="william w."/>
        </authorList>
    </citation>
    <scope>NUCLEOTIDE SEQUENCE [LARGE SCALE GENOMIC DNA]</scope>
</reference>